<protein>
    <submittedName>
        <fullName evidence="1">Acetylesterase</fullName>
    </submittedName>
</protein>
<dbReference type="RefSeq" id="WP_104967586.1">
    <property type="nucleotide sequence ID" value="NZ_CP025536.1"/>
</dbReference>
<dbReference type="EMBL" id="CP025536">
    <property type="protein sequence ID" value="AUW96251.1"/>
    <property type="molecule type" value="Genomic_DNA"/>
</dbReference>
<evidence type="ECO:0000313" key="2">
    <source>
        <dbReference type="Proteomes" id="UP000238956"/>
    </source>
</evidence>
<keyword evidence="2" id="KW-1185">Reference proteome</keyword>
<dbReference type="Proteomes" id="UP000238956">
    <property type="component" value="Chromosome"/>
</dbReference>
<evidence type="ECO:0000313" key="1">
    <source>
        <dbReference type="EMBL" id="AUW96251.1"/>
    </source>
</evidence>
<dbReference type="InterPro" id="IPR000801">
    <property type="entry name" value="Esterase-like"/>
</dbReference>
<dbReference type="GeneID" id="98392980"/>
<reference evidence="1 2" key="1">
    <citation type="submission" date="2017-12" db="EMBL/GenBank/DDBJ databases">
        <authorList>
            <person name="Hurst M.R.H."/>
        </authorList>
    </citation>
    <scope>NUCLEOTIDE SEQUENCE [LARGE SCALE GENOMIC DNA]</scope>
    <source>
        <strain evidence="1 2">TH11417</strain>
    </source>
</reference>
<reference evidence="1 2" key="2">
    <citation type="submission" date="2018-02" db="EMBL/GenBank/DDBJ databases">
        <title>Whole genome sequencing analysis of Streptococcus pluranimalium isolated from cattle infected mastitis in China.</title>
        <authorList>
            <person name="Zhang J.-R."/>
            <person name="Hu G.-Z."/>
        </authorList>
    </citation>
    <scope>NUCLEOTIDE SEQUENCE [LARGE SCALE GENOMIC DNA]</scope>
    <source>
        <strain evidence="1 2">TH11417</strain>
    </source>
</reference>
<dbReference type="InterPro" id="IPR050583">
    <property type="entry name" value="Mycobacterial_A85_antigen"/>
</dbReference>
<sequence length="276" mass="30510">MALLSVNAMAQTLGRTVTFNVYLPSDNYDFEGKLAAQPPFKTLYLLHGILGDQNDWLVGTRVASIAKKYHLAVVMPAGDNRFYLNYPATNDNYSDFVGQELLDLTRRLFPLSQKREDTYIAGLSMGGYGALYNGLTFHDNFSAIGAFSAGLVTGDALNADEDSPIFFRTKSYLEAVFGDLEKVLDSDYHIPTLVKRLADEKIDLPTIFSTCGTEDSLITANRELSSVLDEQGINHTSIEKPGGHTWEYWNQALADFLEWLPIERVSEGVSSGNVGV</sequence>
<dbReference type="Gene3D" id="3.40.50.1820">
    <property type="entry name" value="alpha/beta hydrolase"/>
    <property type="match status" value="1"/>
</dbReference>
<gene>
    <name evidence="1" type="ORF">C0J00_03520</name>
</gene>
<dbReference type="PANTHER" id="PTHR48098:SF1">
    <property type="entry name" value="DIACYLGLYCEROL ACYLTRANSFERASE_MYCOLYLTRANSFERASE AG85A"/>
    <property type="match status" value="1"/>
</dbReference>
<dbReference type="GO" id="GO:0016747">
    <property type="term" value="F:acyltransferase activity, transferring groups other than amino-acyl groups"/>
    <property type="evidence" value="ECO:0007669"/>
    <property type="project" value="TreeGrafter"/>
</dbReference>
<dbReference type="AlphaFoldDB" id="A0A2L0D3W2"/>
<dbReference type="SUPFAM" id="SSF53474">
    <property type="entry name" value="alpha/beta-Hydrolases"/>
    <property type="match status" value="1"/>
</dbReference>
<proteinExistence type="predicted"/>
<dbReference type="InterPro" id="IPR029058">
    <property type="entry name" value="AB_hydrolase_fold"/>
</dbReference>
<dbReference type="OrthoDB" id="9803578at2"/>
<organism evidence="1 2">
    <name type="scientific">Streptococcus pluranimalium</name>
    <dbReference type="NCBI Taxonomy" id="82348"/>
    <lineage>
        <taxon>Bacteria</taxon>
        <taxon>Bacillati</taxon>
        <taxon>Bacillota</taxon>
        <taxon>Bacilli</taxon>
        <taxon>Lactobacillales</taxon>
        <taxon>Streptococcaceae</taxon>
        <taxon>Streptococcus</taxon>
    </lineage>
</organism>
<dbReference type="KEGG" id="splr:C0J00_03520"/>
<dbReference type="Pfam" id="PF00756">
    <property type="entry name" value="Esterase"/>
    <property type="match status" value="1"/>
</dbReference>
<accession>A0A2L0D3W2</accession>
<name>A0A2L0D3W2_9STRE</name>
<dbReference type="PANTHER" id="PTHR48098">
    <property type="entry name" value="ENTEROCHELIN ESTERASE-RELATED"/>
    <property type="match status" value="1"/>
</dbReference>